<name>A0ABV6S0F7_9GAMM</name>
<dbReference type="SUPFAM" id="SSF101874">
    <property type="entry name" value="YceI-like"/>
    <property type="match status" value="1"/>
</dbReference>
<feature type="domain" description="Lipid/polyisoprenoid-binding YceI-like" evidence="2">
    <location>
        <begin position="27"/>
        <end position="185"/>
    </location>
</feature>
<dbReference type="InterPro" id="IPR007372">
    <property type="entry name" value="Lipid/polyisoprenoid-bd_YceI"/>
</dbReference>
<dbReference type="Gene3D" id="2.40.128.110">
    <property type="entry name" value="Lipid/polyisoprenoid-binding, YceI-like"/>
    <property type="match status" value="1"/>
</dbReference>
<keyword evidence="1" id="KW-0732">Signal</keyword>
<protein>
    <submittedName>
        <fullName evidence="3">YceI family protein</fullName>
    </submittedName>
</protein>
<comment type="caution">
    <text evidence="3">The sequence shown here is derived from an EMBL/GenBank/DDBJ whole genome shotgun (WGS) entry which is preliminary data.</text>
</comment>
<proteinExistence type="predicted"/>
<dbReference type="PANTHER" id="PTHR34406:SF1">
    <property type="entry name" value="PROTEIN YCEI"/>
    <property type="match status" value="1"/>
</dbReference>
<organism evidence="3 4">
    <name type="scientific">Lysobacter korlensis</name>
    <dbReference type="NCBI Taxonomy" id="553636"/>
    <lineage>
        <taxon>Bacteria</taxon>
        <taxon>Pseudomonadati</taxon>
        <taxon>Pseudomonadota</taxon>
        <taxon>Gammaproteobacteria</taxon>
        <taxon>Lysobacterales</taxon>
        <taxon>Lysobacteraceae</taxon>
        <taxon>Lysobacter</taxon>
    </lineage>
</organism>
<feature type="signal peptide" evidence="1">
    <location>
        <begin position="1"/>
        <end position="25"/>
    </location>
</feature>
<dbReference type="Pfam" id="PF04264">
    <property type="entry name" value="YceI"/>
    <property type="match status" value="1"/>
</dbReference>
<evidence type="ECO:0000313" key="3">
    <source>
        <dbReference type="EMBL" id="MFC0682720.1"/>
    </source>
</evidence>
<dbReference type="SMART" id="SM00867">
    <property type="entry name" value="YceI"/>
    <property type="match status" value="1"/>
</dbReference>
<sequence length="188" mass="19957">MALELRHLAAGLLLGAVSAAGPVIAADYVQAPGSTLAFATRYQGEVFVGKLPGFTTRLRFDPAKLDGSVLDVTMPLAGVSIDNPDGTETLKGREFFNIAQFPQARFVANRFRSLGGNRYAADGTLTLRGVAKPATLDFTWTPGPKPVLTGKATVKRLDFGVGAGEWADTDLIPNEVAVSTRVLLTPRK</sequence>
<evidence type="ECO:0000313" key="4">
    <source>
        <dbReference type="Proteomes" id="UP001589896"/>
    </source>
</evidence>
<evidence type="ECO:0000259" key="2">
    <source>
        <dbReference type="SMART" id="SM00867"/>
    </source>
</evidence>
<accession>A0ABV6S0F7</accession>
<dbReference type="EMBL" id="JBHLTG010000017">
    <property type="protein sequence ID" value="MFC0682720.1"/>
    <property type="molecule type" value="Genomic_DNA"/>
</dbReference>
<evidence type="ECO:0000256" key="1">
    <source>
        <dbReference type="SAM" id="SignalP"/>
    </source>
</evidence>
<reference evidence="3 4" key="1">
    <citation type="submission" date="2024-09" db="EMBL/GenBank/DDBJ databases">
        <authorList>
            <person name="Sun Q."/>
            <person name="Mori K."/>
        </authorList>
    </citation>
    <scope>NUCLEOTIDE SEQUENCE [LARGE SCALE GENOMIC DNA]</scope>
    <source>
        <strain evidence="3 4">KCTC 23076</strain>
    </source>
</reference>
<dbReference type="PANTHER" id="PTHR34406">
    <property type="entry name" value="PROTEIN YCEI"/>
    <property type="match status" value="1"/>
</dbReference>
<gene>
    <name evidence="3" type="ORF">ACFFGH_33230</name>
</gene>
<dbReference type="Proteomes" id="UP001589896">
    <property type="component" value="Unassembled WGS sequence"/>
</dbReference>
<feature type="chain" id="PRO_5045258348" evidence="1">
    <location>
        <begin position="26"/>
        <end position="188"/>
    </location>
</feature>
<keyword evidence="4" id="KW-1185">Reference proteome</keyword>
<dbReference type="RefSeq" id="WP_386677000.1">
    <property type="nucleotide sequence ID" value="NZ_JBHLTG010000017.1"/>
</dbReference>
<dbReference type="InterPro" id="IPR036761">
    <property type="entry name" value="TTHA0802/YceI-like_sf"/>
</dbReference>